<dbReference type="Proteomes" id="UP000275078">
    <property type="component" value="Unassembled WGS sequence"/>
</dbReference>
<dbReference type="EMBL" id="ML119659">
    <property type="protein sequence ID" value="RPA84298.1"/>
    <property type="molecule type" value="Genomic_DNA"/>
</dbReference>
<evidence type="ECO:0000313" key="3">
    <source>
        <dbReference type="Proteomes" id="UP000275078"/>
    </source>
</evidence>
<gene>
    <name evidence="2" type="ORF">BJ508DRAFT_412707</name>
</gene>
<keyword evidence="1" id="KW-0472">Membrane</keyword>
<organism evidence="2 3">
    <name type="scientific">Ascobolus immersus RN42</name>
    <dbReference type="NCBI Taxonomy" id="1160509"/>
    <lineage>
        <taxon>Eukaryota</taxon>
        <taxon>Fungi</taxon>
        <taxon>Dikarya</taxon>
        <taxon>Ascomycota</taxon>
        <taxon>Pezizomycotina</taxon>
        <taxon>Pezizomycetes</taxon>
        <taxon>Pezizales</taxon>
        <taxon>Ascobolaceae</taxon>
        <taxon>Ascobolus</taxon>
    </lineage>
</organism>
<keyword evidence="3" id="KW-1185">Reference proteome</keyword>
<name>A0A3N4IHX8_ASCIM</name>
<sequence>MPHQEAANPTIFSPFKGLGLTKSHPYFLATSVVLVIALLDLSGVNLASMSHFLETRTRQNL</sequence>
<reference evidence="2 3" key="1">
    <citation type="journal article" date="2018" name="Nat. Ecol. Evol.">
        <title>Pezizomycetes genomes reveal the molecular basis of ectomycorrhizal truffle lifestyle.</title>
        <authorList>
            <person name="Murat C."/>
            <person name="Payen T."/>
            <person name="Noel B."/>
            <person name="Kuo A."/>
            <person name="Morin E."/>
            <person name="Chen J."/>
            <person name="Kohler A."/>
            <person name="Krizsan K."/>
            <person name="Balestrini R."/>
            <person name="Da Silva C."/>
            <person name="Montanini B."/>
            <person name="Hainaut M."/>
            <person name="Levati E."/>
            <person name="Barry K.W."/>
            <person name="Belfiori B."/>
            <person name="Cichocki N."/>
            <person name="Clum A."/>
            <person name="Dockter R.B."/>
            <person name="Fauchery L."/>
            <person name="Guy J."/>
            <person name="Iotti M."/>
            <person name="Le Tacon F."/>
            <person name="Lindquist E.A."/>
            <person name="Lipzen A."/>
            <person name="Malagnac F."/>
            <person name="Mello A."/>
            <person name="Molinier V."/>
            <person name="Miyauchi S."/>
            <person name="Poulain J."/>
            <person name="Riccioni C."/>
            <person name="Rubini A."/>
            <person name="Sitrit Y."/>
            <person name="Splivallo R."/>
            <person name="Traeger S."/>
            <person name="Wang M."/>
            <person name="Zifcakova L."/>
            <person name="Wipf D."/>
            <person name="Zambonelli A."/>
            <person name="Paolocci F."/>
            <person name="Nowrousian M."/>
            <person name="Ottonello S."/>
            <person name="Baldrian P."/>
            <person name="Spatafora J.W."/>
            <person name="Henrissat B."/>
            <person name="Nagy L.G."/>
            <person name="Aury J.M."/>
            <person name="Wincker P."/>
            <person name="Grigoriev I.V."/>
            <person name="Bonfante P."/>
            <person name="Martin F.M."/>
        </authorList>
    </citation>
    <scope>NUCLEOTIDE SEQUENCE [LARGE SCALE GENOMIC DNA]</scope>
    <source>
        <strain evidence="2 3">RN42</strain>
    </source>
</reference>
<dbReference type="AlphaFoldDB" id="A0A3N4IHX8"/>
<keyword evidence="1" id="KW-0812">Transmembrane</keyword>
<proteinExistence type="predicted"/>
<accession>A0A3N4IHX8</accession>
<keyword evidence="1" id="KW-1133">Transmembrane helix</keyword>
<protein>
    <submittedName>
        <fullName evidence="2">Uncharacterized protein</fullName>
    </submittedName>
</protein>
<feature type="transmembrane region" description="Helical" evidence="1">
    <location>
        <begin position="26"/>
        <end position="48"/>
    </location>
</feature>
<feature type="non-terminal residue" evidence="2">
    <location>
        <position position="1"/>
    </location>
</feature>
<evidence type="ECO:0000313" key="2">
    <source>
        <dbReference type="EMBL" id="RPA84298.1"/>
    </source>
</evidence>
<evidence type="ECO:0000256" key="1">
    <source>
        <dbReference type="SAM" id="Phobius"/>
    </source>
</evidence>